<dbReference type="GO" id="GO:0005524">
    <property type="term" value="F:ATP binding"/>
    <property type="evidence" value="ECO:0007669"/>
    <property type="project" value="UniProtKB-KW"/>
</dbReference>
<keyword evidence="8" id="KW-1185">Reference proteome</keyword>
<dbReference type="SUPFAM" id="SSF52540">
    <property type="entry name" value="P-loop containing nucleoside triphosphate hydrolases"/>
    <property type="match status" value="1"/>
</dbReference>
<evidence type="ECO:0000313" key="8">
    <source>
        <dbReference type="Proteomes" id="UP000598488"/>
    </source>
</evidence>
<dbReference type="Proteomes" id="UP000598488">
    <property type="component" value="Unassembled WGS sequence"/>
</dbReference>
<keyword evidence="4" id="KW-1278">Translocase</keyword>
<reference evidence="7 8" key="1">
    <citation type="submission" date="2020-12" db="EMBL/GenBank/DDBJ databases">
        <title>Comparative genome analysis of fungal antagonists Marinomonas ostreistagni 398 and M. spartinae 468.</title>
        <authorList>
            <person name="Fields J.L."/>
            <person name="Mavrodi O.V."/>
            <person name="Biber P.D."/>
            <person name="Indest K.J."/>
            <person name="Mavrodi D.V."/>
        </authorList>
    </citation>
    <scope>NUCLEOTIDE SEQUENCE [LARGE SCALE GENOMIC DNA]</scope>
    <source>
        <strain evidence="7 8">USM7</strain>
    </source>
</reference>
<dbReference type="SMART" id="SM00382">
    <property type="entry name" value="AAA"/>
    <property type="match status" value="1"/>
</dbReference>
<keyword evidence="1" id="KW-0813">Transport</keyword>
<gene>
    <name evidence="7" type="ORF">JHD44_02840</name>
</gene>
<protein>
    <submittedName>
        <fullName evidence="7">ABC transporter ATP-binding protein</fullName>
    </submittedName>
</protein>
<sequence length="255" mass="28393">MTTLSARSVVLDLPNCSPLPMSFEMKSGEVWGLLGPNGVGKTTLLHTLANLRKWCSGNIYIDQIRLQDIHRLSLAQKVGVLFQEHQDGLPATVMETVLLGRFPYSASNWKNDSRRDQELTTAALEALSLQSLSTRSLHQLSGGERQRTAIAALYAQAPDIWLVDEPTNHLDLHHQVEVMSLLSQQAKKGGVMIMSLHDLNLAARWCSHVMLMYPDRSILAGQAQQLLTLENLEPLYQQKLVQGEIDGQTVFMPSN</sequence>
<comment type="function">
    <text evidence="5">Part of the ABC transporter complex HmuTUV involved in hemin import. Responsible for energy coupling to the transport system.</text>
</comment>
<evidence type="ECO:0000256" key="5">
    <source>
        <dbReference type="ARBA" id="ARBA00037066"/>
    </source>
</evidence>
<dbReference type="InterPro" id="IPR003439">
    <property type="entry name" value="ABC_transporter-like_ATP-bd"/>
</dbReference>
<evidence type="ECO:0000313" key="7">
    <source>
        <dbReference type="EMBL" id="MBJ7549606.1"/>
    </source>
</evidence>
<keyword evidence="3 7" id="KW-0067">ATP-binding</keyword>
<dbReference type="InterPro" id="IPR027417">
    <property type="entry name" value="P-loop_NTPase"/>
</dbReference>
<evidence type="ECO:0000256" key="3">
    <source>
        <dbReference type="ARBA" id="ARBA00022840"/>
    </source>
</evidence>
<accession>A0ABS0Z9D4</accession>
<dbReference type="PANTHER" id="PTHR42794">
    <property type="entry name" value="HEMIN IMPORT ATP-BINDING PROTEIN HMUV"/>
    <property type="match status" value="1"/>
</dbReference>
<dbReference type="CDD" id="cd03214">
    <property type="entry name" value="ABC_Iron-Siderophores_B12_Hemin"/>
    <property type="match status" value="1"/>
</dbReference>
<dbReference type="InterPro" id="IPR003593">
    <property type="entry name" value="AAA+_ATPase"/>
</dbReference>
<evidence type="ECO:0000256" key="2">
    <source>
        <dbReference type="ARBA" id="ARBA00022741"/>
    </source>
</evidence>
<evidence type="ECO:0000256" key="4">
    <source>
        <dbReference type="ARBA" id="ARBA00022967"/>
    </source>
</evidence>
<dbReference type="PROSITE" id="PS50893">
    <property type="entry name" value="ABC_TRANSPORTER_2"/>
    <property type="match status" value="1"/>
</dbReference>
<name>A0ABS0Z9D4_9GAMM</name>
<organism evidence="7 8">
    <name type="scientific">Marinomonas ostreistagni</name>
    <dbReference type="NCBI Taxonomy" id="359209"/>
    <lineage>
        <taxon>Bacteria</taxon>
        <taxon>Pseudomonadati</taxon>
        <taxon>Pseudomonadota</taxon>
        <taxon>Gammaproteobacteria</taxon>
        <taxon>Oceanospirillales</taxon>
        <taxon>Oceanospirillaceae</taxon>
        <taxon>Marinomonas</taxon>
    </lineage>
</organism>
<feature type="domain" description="ABC transporter" evidence="6">
    <location>
        <begin position="1"/>
        <end position="239"/>
    </location>
</feature>
<dbReference type="PANTHER" id="PTHR42794:SF1">
    <property type="entry name" value="HEMIN IMPORT ATP-BINDING PROTEIN HMUV"/>
    <property type="match status" value="1"/>
</dbReference>
<dbReference type="Gene3D" id="3.40.50.300">
    <property type="entry name" value="P-loop containing nucleotide triphosphate hydrolases"/>
    <property type="match status" value="1"/>
</dbReference>
<comment type="caution">
    <text evidence="7">The sequence shown here is derived from an EMBL/GenBank/DDBJ whole genome shotgun (WGS) entry which is preliminary data.</text>
</comment>
<dbReference type="RefSeq" id="WP_199460885.1">
    <property type="nucleotide sequence ID" value="NZ_JAEMUH010000002.1"/>
</dbReference>
<evidence type="ECO:0000256" key="1">
    <source>
        <dbReference type="ARBA" id="ARBA00022448"/>
    </source>
</evidence>
<dbReference type="Pfam" id="PF00005">
    <property type="entry name" value="ABC_tran"/>
    <property type="match status" value="1"/>
</dbReference>
<keyword evidence="2" id="KW-0547">Nucleotide-binding</keyword>
<evidence type="ECO:0000259" key="6">
    <source>
        <dbReference type="PROSITE" id="PS50893"/>
    </source>
</evidence>
<proteinExistence type="predicted"/>
<dbReference type="EMBL" id="JAEMUH010000002">
    <property type="protein sequence ID" value="MBJ7549606.1"/>
    <property type="molecule type" value="Genomic_DNA"/>
</dbReference>